<protein>
    <submittedName>
        <fullName evidence="2">Uncharacterized protein</fullName>
    </submittedName>
</protein>
<accession>A0AAE0GUR3</accession>
<evidence type="ECO:0000256" key="1">
    <source>
        <dbReference type="SAM" id="MobiDB-lite"/>
    </source>
</evidence>
<organism evidence="2 3">
    <name type="scientific">Cymbomonas tetramitiformis</name>
    <dbReference type="NCBI Taxonomy" id="36881"/>
    <lineage>
        <taxon>Eukaryota</taxon>
        <taxon>Viridiplantae</taxon>
        <taxon>Chlorophyta</taxon>
        <taxon>Pyramimonadophyceae</taxon>
        <taxon>Pyramimonadales</taxon>
        <taxon>Pyramimonadaceae</taxon>
        <taxon>Cymbomonas</taxon>
    </lineage>
</organism>
<evidence type="ECO:0000313" key="3">
    <source>
        <dbReference type="Proteomes" id="UP001190700"/>
    </source>
</evidence>
<feature type="region of interest" description="Disordered" evidence="1">
    <location>
        <begin position="159"/>
        <end position="182"/>
    </location>
</feature>
<keyword evidence="3" id="KW-1185">Reference proteome</keyword>
<name>A0AAE0GUR3_9CHLO</name>
<comment type="caution">
    <text evidence="2">The sequence shown here is derived from an EMBL/GenBank/DDBJ whole genome shotgun (WGS) entry which is preliminary data.</text>
</comment>
<proteinExistence type="predicted"/>
<dbReference type="EMBL" id="LGRX02002209">
    <property type="protein sequence ID" value="KAK3284662.1"/>
    <property type="molecule type" value="Genomic_DNA"/>
</dbReference>
<reference evidence="2 3" key="1">
    <citation type="journal article" date="2015" name="Genome Biol. Evol.">
        <title>Comparative Genomics of a Bacterivorous Green Alga Reveals Evolutionary Causalities and Consequences of Phago-Mixotrophic Mode of Nutrition.</title>
        <authorList>
            <person name="Burns J.A."/>
            <person name="Paasch A."/>
            <person name="Narechania A."/>
            <person name="Kim E."/>
        </authorList>
    </citation>
    <scope>NUCLEOTIDE SEQUENCE [LARGE SCALE GENOMIC DNA]</scope>
    <source>
        <strain evidence="2 3">PLY_AMNH</strain>
    </source>
</reference>
<sequence length="182" mass="20203">EISRVKKSKEENKMSIRIAASLSGVNVLSPPSLLSRQKFKTSLAKSIPVTNPLTETEYQLARTVSTPTSFREIYSLSSESNLGYLAPGVEVNPGWDYSAPNTFEPGFQVDFGASLVSILLLVLCTDATVYSMTKKSMFSGLLPTRSELRQREAARAAKELQRYSDKVQNEDLSLKRDEDKES</sequence>
<dbReference type="Proteomes" id="UP001190700">
    <property type="component" value="Unassembled WGS sequence"/>
</dbReference>
<feature type="non-terminal residue" evidence="2">
    <location>
        <position position="1"/>
    </location>
</feature>
<gene>
    <name evidence="2" type="ORF">CYMTET_7701</name>
</gene>
<dbReference type="AlphaFoldDB" id="A0AAE0GUR3"/>
<evidence type="ECO:0000313" key="2">
    <source>
        <dbReference type="EMBL" id="KAK3284662.1"/>
    </source>
</evidence>